<dbReference type="AlphaFoldDB" id="A0A176QDQ1"/>
<organism evidence="2 3">
    <name type="scientific">Janibacter melonis</name>
    <dbReference type="NCBI Taxonomy" id="262209"/>
    <lineage>
        <taxon>Bacteria</taxon>
        <taxon>Bacillati</taxon>
        <taxon>Actinomycetota</taxon>
        <taxon>Actinomycetes</taxon>
        <taxon>Micrococcales</taxon>
        <taxon>Intrasporangiaceae</taxon>
        <taxon>Janibacter</taxon>
    </lineage>
</organism>
<evidence type="ECO:0000313" key="2">
    <source>
        <dbReference type="EMBL" id="OAB87770.1"/>
    </source>
</evidence>
<accession>A0A176QDQ1</accession>
<dbReference type="Pfam" id="PF01047">
    <property type="entry name" value="MarR"/>
    <property type="match status" value="1"/>
</dbReference>
<dbReference type="InterPro" id="IPR036390">
    <property type="entry name" value="WH_DNA-bd_sf"/>
</dbReference>
<dbReference type="STRING" id="262209.AWH69_06930"/>
<keyword evidence="3" id="KW-1185">Reference proteome</keyword>
<sequence length="152" mass="17455">MTHDGRHDALELETMLLSRYLLPGRRPPKRVRHLERSAYTLLRRLQSQGPMTIAELSEALDLDVSTLNRQTAAMLRCGDLERVPDPDGGVARKFRPTPAGEEHLRHDLGANVDGLRRVVGDWPEEDLDDLVRLLRRFNGDIERLHGRPWPRD</sequence>
<proteinExistence type="predicted"/>
<feature type="domain" description="HTH marR-type" evidence="1">
    <location>
        <begin position="27"/>
        <end position="127"/>
    </location>
</feature>
<evidence type="ECO:0000313" key="3">
    <source>
        <dbReference type="Proteomes" id="UP000076976"/>
    </source>
</evidence>
<gene>
    <name evidence="2" type="ORF">AWH69_06930</name>
</gene>
<dbReference type="Gene3D" id="1.10.10.10">
    <property type="entry name" value="Winged helix-like DNA-binding domain superfamily/Winged helix DNA-binding domain"/>
    <property type="match status" value="1"/>
</dbReference>
<dbReference type="Proteomes" id="UP000076976">
    <property type="component" value="Unassembled WGS sequence"/>
</dbReference>
<protein>
    <submittedName>
        <fullName evidence="2">Transcriptional regulator</fullName>
    </submittedName>
</protein>
<evidence type="ECO:0000259" key="1">
    <source>
        <dbReference type="SMART" id="SM00347"/>
    </source>
</evidence>
<dbReference type="InterPro" id="IPR036388">
    <property type="entry name" value="WH-like_DNA-bd_sf"/>
</dbReference>
<dbReference type="SMART" id="SM00347">
    <property type="entry name" value="HTH_MARR"/>
    <property type="match status" value="1"/>
</dbReference>
<dbReference type="InterPro" id="IPR000835">
    <property type="entry name" value="HTH_MarR-typ"/>
</dbReference>
<comment type="caution">
    <text evidence="2">The sequence shown here is derived from an EMBL/GenBank/DDBJ whole genome shotgun (WGS) entry which is preliminary data.</text>
</comment>
<dbReference type="SUPFAM" id="SSF46785">
    <property type="entry name" value="Winged helix' DNA-binding domain"/>
    <property type="match status" value="1"/>
</dbReference>
<reference evidence="2 3" key="1">
    <citation type="submission" date="2016-01" db="EMBL/GenBank/DDBJ databases">
        <title>Janibacter melonis strain CD11_4 genome sequencing and assembly.</title>
        <authorList>
            <person name="Nair G.R."/>
            <person name="Kaur G."/>
            <person name="Chander A.M."/>
            <person name="Mayilraj S."/>
        </authorList>
    </citation>
    <scope>NUCLEOTIDE SEQUENCE [LARGE SCALE GENOMIC DNA]</scope>
    <source>
        <strain evidence="2 3">CD11-4</strain>
    </source>
</reference>
<dbReference type="EMBL" id="LQZG01000002">
    <property type="protein sequence ID" value="OAB87770.1"/>
    <property type="molecule type" value="Genomic_DNA"/>
</dbReference>
<name>A0A176QDQ1_9MICO</name>
<dbReference type="GO" id="GO:0003700">
    <property type="term" value="F:DNA-binding transcription factor activity"/>
    <property type="evidence" value="ECO:0007669"/>
    <property type="project" value="InterPro"/>
</dbReference>
<dbReference type="RefSeq" id="WP_068273479.1">
    <property type="nucleotide sequence ID" value="NZ_CAJGVC010000001.1"/>
</dbReference>